<dbReference type="InterPro" id="IPR007210">
    <property type="entry name" value="ABC_Gly_betaine_transp_sub-bd"/>
</dbReference>
<proteinExistence type="predicted"/>
<dbReference type="GO" id="GO:0031460">
    <property type="term" value="P:glycine betaine transport"/>
    <property type="evidence" value="ECO:0007669"/>
    <property type="project" value="TreeGrafter"/>
</dbReference>
<organism evidence="8 9">
    <name type="scientific">Salisediminibacterium beveridgei</name>
    <dbReference type="NCBI Taxonomy" id="632773"/>
    <lineage>
        <taxon>Bacteria</taxon>
        <taxon>Bacillati</taxon>
        <taxon>Bacillota</taxon>
        <taxon>Bacilli</taxon>
        <taxon>Bacillales</taxon>
        <taxon>Bacillaceae</taxon>
        <taxon>Salisediminibacterium</taxon>
    </lineage>
</organism>
<feature type="domain" description="ABC-type glycine betaine transport system substrate-binding" evidence="7">
    <location>
        <begin position="58"/>
        <end position="300"/>
    </location>
</feature>
<dbReference type="PROSITE" id="PS51257">
    <property type="entry name" value="PROKAR_LIPOPROTEIN"/>
    <property type="match status" value="1"/>
</dbReference>
<dbReference type="KEGG" id="bbev:BBEV_3199"/>
<dbReference type="Gene3D" id="3.40.190.100">
    <property type="entry name" value="Glycine betaine-binding periplasmic protein, domain 2"/>
    <property type="match status" value="1"/>
</dbReference>
<dbReference type="Proteomes" id="UP000094463">
    <property type="component" value="Chromosome"/>
</dbReference>
<dbReference type="STRING" id="632773.BBEV_3199"/>
<evidence type="ECO:0000256" key="1">
    <source>
        <dbReference type="ARBA" id="ARBA00004236"/>
    </source>
</evidence>
<dbReference type="GO" id="GO:0005275">
    <property type="term" value="F:amine transmembrane transporter activity"/>
    <property type="evidence" value="ECO:0007669"/>
    <property type="project" value="TreeGrafter"/>
</dbReference>
<comment type="subcellular location">
    <subcellularLocation>
        <location evidence="1">Cell membrane</location>
    </subcellularLocation>
</comment>
<keyword evidence="3" id="KW-1003">Cell membrane</keyword>
<evidence type="ECO:0000313" key="8">
    <source>
        <dbReference type="EMBL" id="AOM84514.1"/>
    </source>
</evidence>
<dbReference type="Pfam" id="PF04069">
    <property type="entry name" value="OpuAC"/>
    <property type="match status" value="1"/>
</dbReference>
<dbReference type="OrthoDB" id="9787902at2"/>
<dbReference type="Gene3D" id="3.10.105.10">
    <property type="entry name" value="Dipeptide-binding Protein, Domain 3"/>
    <property type="match status" value="2"/>
</dbReference>
<evidence type="ECO:0000256" key="2">
    <source>
        <dbReference type="ARBA" id="ARBA00022448"/>
    </source>
</evidence>
<evidence type="ECO:0000256" key="3">
    <source>
        <dbReference type="ARBA" id="ARBA00022475"/>
    </source>
</evidence>
<sequence length="312" mass="34770">MNTWKKGLGAFSALTMAAALTACGNNGETGNEDAANAHNDADNNNNTNNAEASGNGEEITISQISWAENIAVTNMWKYVLEEQGYDIDLVLLDMGSSMAALDNGELDVNLEVWLPVQDANYIDQYGDTVNFSEATWFDNAKVGLVVPEYMEEVNSIEDLNEHADLFDGQITGIEAGAGTMEVTEDLIEEYDLDLELLPSSEPAMLSEIGNAIAAEEGIVSPLWTPHWVFSEYDLKFLEDPLNIYGDVEKIHHATRAGFEEDFPEVQEWFNNWKMTDEEIGELIDYVESAEEPFDGAVEWTDENRDLIDEWVQ</sequence>
<evidence type="ECO:0000256" key="6">
    <source>
        <dbReference type="SAM" id="SignalP"/>
    </source>
</evidence>
<keyword evidence="9" id="KW-1185">Reference proteome</keyword>
<evidence type="ECO:0000313" key="9">
    <source>
        <dbReference type="Proteomes" id="UP000094463"/>
    </source>
</evidence>
<evidence type="ECO:0000259" key="7">
    <source>
        <dbReference type="Pfam" id="PF04069"/>
    </source>
</evidence>
<dbReference type="GO" id="GO:0043190">
    <property type="term" value="C:ATP-binding cassette (ABC) transporter complex"/>
    <property type="evidence" value="ECO:0007669"/>
    <property type="project" value="InterPro"/>
</dbReference>
<gene>
    <name evidence="8" type="primary">opuAC-3</name>
    <name evidence="8" type="ORF">BBEV_3199</name>
</gene>
<evidence type="ECO:0000256" key="5">
    <source>
        <dbReference type="SAM" id="MobiDB-lite"/>
    </source>
</evidence>
<dbReference type="RefSeq" id="WP_069366389.1">
    <property type="nucleotide sequence ID" value="NZ_CP012502.1"/>
</dbReference>
<feature type="signal peptide" evidence="6">
    <location>
        <begin position="1"/>
        <end position="21"/>
    </location>
</feature>
<dbReference type="PANTHER" id="PTHR47737:SF1">
    <property type="entry name" value="GLYCINE BETAINE_PROLINE BETAINE TRANSPORT SYSTEM PERMEASE PROTEIN PROW"/>
    <property type="match status" value="1"/>
</dbReference>
<dbReference type="EMBL" id="CP012502">
    <property type="protein sequence ID" value="AOM84514.1"/>
    <property type="molecule type" value="Genomic_DNA"/>
</dbReference>
<keyword evidence="2" id="KW-0813">Transport</keyword>
<keyword evidence="6" id="KW-0732">Signal</keyword>
<name>A0A1D7QZS1_9BACI</name>
<dbReference type="AlphaFoldDB" id="A0A1D7QZS1"/>
<keyword evidence="4" id="KW-0472">Membrane</keyword>
<dbReference type="SUPFAM" id="SSF53850">
    <property type="entry name" value="Periplasmic binding protein-like II"/>
    <property type="match status" value="1"/>
</dbReference>
<evidence type="ECO:0000256" key="4">
    <source>
        <dbReference type="ARBA" id="ARBA00023136"/>
    </source>
</evidence>
<dbReference type="PANTHER" id="PTHR47737">
    <property type="entry name" value="GLYCINE BETAINE/PROLINE BETAINE TRANSPORT SYSTEM PERMEASE PROTEIN PROW"/>
    <property type="match status" value="1"/>
</dbReference>
<feature type="chain" id="PRO_5039539094" evidence="6">
    <location>
        <begin position="22"/>
        <end position="312"/>
    </location>
</feature>
<accession>A0A1D7QZS1</accession>
<protein>
    <submittedName>
        <fullName evidence="8">Glycine betaine ABC transport system, glycine betaine-binding protein OpuAC</fullName>
    </submittedName>
</protein>
<dbReference type="PATRIC" id="fig|632773.3.peg.3356"/>
<feature type="compositionally biased region" description="Low complexity" evidence="5">
    <location>
        <begin position="32"/>
        <end position="54"/>
    </location>
</feature>
<feature type="region of interest" description="Disordered" evidence="5">
    <location>
        <begin position="31"/>
        <end position="54"/>
    </location>
</feature>
<dbReference type="CDD" id="cd13639">
    <property type="entry name" value="PBP2_OpuAC_like"/>
    <property type="match status" value="1"/>
</dbReference>
<dbReference type="GO" id="GO:0015226">
    <property type="term" value="F:carnitine transmembrane transporter activity"/>
    <property type="evidence" value="ECO:0007669"/>
    <property type="project" value="TreeGrafter"/>
</dbReference>
<dbReference type="GO" id="GO:0015871">
    <property type="term" value="P:choline transport"/>
    <property type="evidence" value="ECO:0007669"/>
    <property type="project" value="TreeGrafter"/>
</dbReference>
<reference evidence="8 9" key="1">
    <citation type="submission" date="2015-08" db="EMBL/GenBank/DDBJ databases">
        <title>The complete genome sequence of Bacillus beveridgei MLTeJB.</title>
        <authorList>
            <person name="Hanson T.E."/>
            <person name="Mesa C."/>
            <person name="Basesman S.M."/>
            <person name="Oremland R.S."/>
        </authorList>
    </citation>
    <scope>NUCLEOTIDE SEQUENCE [LARGE SCALE GENOMIC DNA]</scope>
    <source>
        <strain evidence="8 9">MLTeJB</strain>
    </source>
</reference>